<keyword evidence="2" id="KW-1185">Reference proteome</keyword>
<evidence type="ECO:0000313" key="1">
    <source>
        <dbReference type="EMBL" id="AEG14688.1"/>
    </source>
</evidence>
<gene>
    <name evidence="1" type="ordered locus">Desku_1101</name>
</gene>
<dbReference type="KEGG" id="dku:Desku_1101"/>
<reference evidence="2" key="1">
    <citation type="submission" date="2011-05" db="EMBL/GenBank/DDBJ databases">
        <title>Complete sequence of Desulfotomaculum kuznetsovii DSM 6115.</title>
        <authorList>
            <person name="Lucas S."/>
            <person name="Han J."/>
            <person name="Lapidus A."/>
            <person name="Cheng J.-F."/>
            <person name="Goodwin L."/>
            <person name="Pitluck S."/>
            <person name="Peters L."/>
            <person name="Mikhailova N."/>
            <person name="Lu M."/>
            <person name="Saunders E."/>
            <person name="Han C."/>
            <person name="Tapia R."/>
            <person name="Land M."/>
            <person name="Hauser L."/>
            <person name="Kyrpides N."/>
            <person name="Ivanova N."/>
            <person name="Pagani I."/>
            <person name="Nazina T."/>
            <person name="Ivanova A."/>
            <person name="Parshina S."/>
            <person name="Kuever J."/>
            <person name="Muyzer G."/>
            <person name="Plugge C."/>
            <person name="Stams A."/>
            <person name="Woyke T."/>
        </authorList>
    </citation>
    <scope>NUCLEOTIDE SEQUENCE [LARGE SCALE GENOMIC DNA]</scope>
    <source>
        <strain evidence="2">DSM 6115 / VKM B-1805 / 17</strain>
    </source>
</reference>
<evidence type="ECO:0000313" key="2">
    <source>
        <dbReference type="Proteomes" id="UP000009229"/>
    </source>
</evidence>
<dbReference type="RefSeq" id="WP_013822203.1">
    <property type="nucleotide sequence ID" value="NC_015573.1"/>
</dbReference>
<name>A0AAU8P9P8_DESK7</name>
<protein>
    <submittedName>
        <fullName evidence="1">Uncharacterized protein</fullName>
    </submittedName>
</protein>
<proteinExistence type="predicted"/>
<dbReference type="EMBL" id="CP002770">
    <property type="protein sequence ID" value="AEG14688.1"/>
    <property type="molecule type" value="Genomic_DNA"/>
</dbReference>
<organism evidence="1 2">
    <name type="scientific">Desulfofundulus kuznetsovii (strain DSM 6115 / VKM B-1805 / 17)</name>
    <name type="common">Desulfotomaculum kuznetsovii</name>
    <dbReference type="NCBI Taxonomy" id="760568"/>
    <lineage>
        <taxon>Bacteria</taxon>
        <taxon>Bacillati</taxon>
        <taxon>Bacillota</taxon>
        <taxon>Clostridia</taxon>
        <taxon>Eubacteriales</taxon>
        <taxon>Peptococcaceae</taxon>
        <taxon>Desulfofundulus</taxon>
    </lineage>
</organism>
<sequence>MFGMLEAMYQLINTRLKGLYKWNVKTVNYTHPNNGFSDQLTNETDIFNVTAGSGWITYMRIEVTSDSTPCTVTWRLYVDGNGTPVAEDTLSPPSAGQYAKAEFMPVLVRYRNGFRLTAQQTAGTGTVTVYSPQVIALEDL</sequence>
<dbReference type="Proteomes" id="UP000009229">
    <property type="component" value="Chromosome"/>
</dbReference>
<dbReference type="AlphaFoldDB" id="A0AAU8P9P8"/>
<accession>A0AAU8P9P8</accession>